<proteinExistence type="predicted"/>
<dbReference type="PANTHER" id="PTHR45947">
    <property type="entry name" value="SULFOQUINOVOSYL TRANSFERASE SQD2"/>
    <property type="match status" value="1"/>
</dbReference>
<dbReference type="SUPFAM" id="SSF53756">
    <property type="entry name" value="UDP-Glycosyltransferase/glycogen phosphorylase"/>
    <property type="match status" value="1"/>
</dbReference>
<dbReference type="RefSeq" id="WP_184594860.1">
    <property type="nucleotide sequence ID" value="NZ_JACHLI010000027.1"/>
</dbReference>
<dbReference type="InterPro" id="IPR001296">
    <property type="entry name" value="Glyco_trans_1"/>
</dbReference>
<keyword evidence="2" id="KW-0808">Transferase</keyword>
<dbReference type="GO" id="GO:0016757">
    <property type="term" value="F:glycosyltransferase activity"/>
    <property type="evidence" value="ECO:0007669"/>
    <property type="project" value="InterPro"/>
</dbReference>
<dbReference type="EMBL" id="JACHLI010000027">
    <property type="protein sequence ID" value="MBB4866409.1"/>
    <property type="molecule type" value="Genomic_DNA"/>
</dbReference>
<dbReference type="PANTHER" id="PTHR45947:SF3">
    <property type="entry name" value="SULFOQUINOVOSYL TRANSFERASE SQD2"/>
    <property type="match status" value="1"/>
</dbReference>
<name>A0A7W7KPY6_PSENT</name>
<gene>
    <name evidence="2" type="ORF">HNP46_005314</name>
</gene>
<evidence type="ECO:0000313" key="2">
    <source>
        <dbReference type="EMBL" id="MBB4866409.1"/>
    </source>
</evidence>
<sequence length="365" mass="42113">MKNQGLFLIHLRGPINGAKVVSRIIHNNLKENYTFIDIASDNNERSTPGKFEAEKLFEGLIYTIRIFKSFITEKPKFIYFSFTPTGFAKLRDYAISIGLNLLGAKRIIYHFHAEFDLNKKPNLVDRFIFRNAEAICINPSHSRRIHQQTTIKEKNIHTIPNRILDRNEFNSRDFNYLIKRRLFSKKINILFFSNLTFGKGAEIAIEAFFKLKIKYQNATLTIAGKPLDPIYVNTLKSLCNREPEYAKDINFFGAVSKEDKYTIFRDASIFLFTSELIETFGLVNLEALSYGLPIVSLRTPASHYFIEDGRNGFIADSIGEVSEKLEILVDSAQLRRKMMSESIVKCQSFFIENFILEIKNAIDPQ</sequence>
<dbReference type="Gene3D" id="3.40.50.2000">
    <property type="entry name" value="Glycogen Phosphorylase B"/>
    <property type="match status" value="2"/>
</dbReference>
<dbReference type="CDD" id="cd03801">
    <property type="entry name" value="GT4_PimA-like"/>
    <property type="match status" value="1"/>
</dbReference>
<dbReference type="AlphaFoldDB" id="A0A7W7KPY6"/>
<reference evidence="2 3" key="1">
    <citation type="submission" date="2020-08" db="EMBL/GenBank/DDBJ databases">
        <title>Functional genomics of gut bacteria from endangered species of beetles.</title>
        <authorList>
            <person name="Carlos-Shanley C."/>
        </authorList>
    </citation>
    <scope>NUCLEOTIDE SEQUENCE [LARGE SCALE GENOMIC DNA]</scope>
    <source>
        <strain evidence="2 3">S00179</strain>
    </source>
</reference>
<comment type="caution">
    <text evidence="2">The sequence shown here is derived from an EMBL/GenBank/DDBJ whole genome shotgun (WGS) entry which is preliminary data.</text>
</comment>
<evidence type="ECO:0000313" key="3">
    <source>
        <dbReference type="Proteomes" id="UP000566995"/>
    </source>
</evidence>
<dbReference type="Proteomes" id="UP000566995">
    <property type="component" value="Unassembled WGS sequence"/>
</dbReference>
<evidence type="ECO:0000259" key="1">
    <source>
        <dbReference type="Pfam" id="PF00534"/>
    </source>
</evidence>
<dbReference type="Pfam" id="PF00534">
    <property type="entry name" value="Glycos_transf_1"/>
    <property type="match status" value="1"/>
</dbReference>
<feature type="domain" description="Glycosyl transferase family 1" evidence="1">
    <location>
        <begin position="181"/>
        <end position="338"/>
    </location>
</feature>
<protein>
    <submittedName>
        <fullName evidence="2">Glycosyltransferase involved in cell wall biosynthesis</fullName>
    </submittedName>
</protein>
<dbReference type="InterPro" id="IPR050194">
    <property type="entry name" value="Glycosyltransferase_grp1"/>
</dbReference>
<accession>A0A7W7KPY6</accession>
<organism evidence="2 3">
    <name type="scientific">Pseudomonas nitroreducens</name>
    <dbReference type="NCBI Taxonomy" id="46680"/>
    <lineage>
        <taxon>Bacteria</taxon>
        <taxon>Pseudomonadati</taxon>
        <taxon>Pseudomonadota</taxon>
        <taxon>Gammaproteobacteria</taxon>
        <taxon>Pseudomonadales</taxon>
        <taxon>Pseudomonadaceae</taxon>
        <taxon>Pseudomonas</taxon>
    </lineage>
</organism>